<dbReference type="Pfam" id="PF02463">
    <property type="entry name" value="SMC_N"/>
    <property type="match status" value="1"/>
</dbReference>
<dbReference type="PANTHER" id="PTHR32182">
    <property type="entry name" value="DNA REPLICATION AND REPAIR PROTEIN RECF"/>
    <property type="match status" value="1"/>
</dbReference>
<evidence type="ECO:0000256" key="13">
    <source>
        <dbReference type="RuleBase" id="RU000578"/>
    </source>
</evidence>
<keyword evidence="10 12" id="KW-0234">DNA repair</keyword>
<keyword evidence="7 12" id="KW-0227">DNA damage</keyword>
<evidence type="ECO:0000256" key="9">
    <source>
        <dbReference type="ARBA" id="ARBA00023125"/>
    </source>
</evidence>
<reference evidence="15 16" key="1">
    <citation type="submission" date="2010-08" db="EMBL/GenBank/DDBJ databases">
        <authorList>
            <person name="Durkin A.S."/>
            <person name="Madupu R."/>
            <person name="Torralba M."/>
            <person name="Gillis M."/>
            <person name="Methe B."/>
            <person name="Sutton G."/>
            <person name="Nelson K.E."/>
        </authorList>
    </citation>
    <scope>NUCLEOTIDE SEQUENCE [LARGE SCALE GENOMIC DNA]</scope>
    <source>
        <strain evidence="15 16">PB189-T1-4</strain>
    </source>
</reference>
<evidence type="ECO:0000256" key="12">
    <source>
        <dbReference type="HAMAP-Rule" id="MF_00365"/>
    </source>
</evidence>
<keyword evidence="4 12" id="KW-0963">Cytoplasm</keyword>
<protein>
    <recommendedName>
        <fullName evidence="3 12">DNA replication and repair protein RecF</fullName>
    </recommendedName>
</protein>
<evidence type="ECO:0000256" key="10">
    <source>
        <dbReference type="ARBA" id="ARBA00023204"/>
    </source>
</evidence>
<feature type="domain" description="RecF/RecN/SMC N-terminal" evidence="14">
    <location>
        <begin position="31"/>
        <end position="400"/>
    </location>
</feature>
<dbReference type="Proteomes" id="UP000004431">
    <property type="component" value="Unassembled WGS sequence"/>
</dbReference>
<dbReference type="PANTHER" id="PTHR32182:SF0">
    <property type="entry name" value="DNA REPLICATION AND REPAIR PROTEIN RECF"/>
    <property type="match status" value="1"/>
</dbReference>
<dbReference type="InterPro" id="IPR018078">
    <property type="entry name" value="DNA-binding_RecF_CS"/>
</dbReference>
<evidence type="ECO:0000256" key="4">
    <source>
        <dbReference type="ARBA" id="ARBA00022490"/>
    </source>
</evidence>
<dbReference type="SUPFAM" id="SSF52540">
    <property type="entry name" value="P-loop containing nucleoside triphosphate hydrolases"/>
    <property type="match status" value="1"/>
</dbReference>
<dbReference type="InterPro" id="IPR042174">
    <property type="entry name" value="RecF_2"/>
</dbReference>
<comment type="function">
    <text evidence="11 12 13">The RecF protein is involved in DNA metabolism; it is required for DNA replication and normal SOS inducibility. RecF binds preferentially to single-stranded, linear DNA. It also seems to bind ATP.</text>
</comment>
<evidence type="ECO:0000256" key="6">
    <source>
        <dbReference type="ARBA" id="ARBA00022741"/>
    </source>
</evidence>
<evidence type="ECO:0000256" key="1">
    <source>
        <dbReference type="ARBA" id="ARBA00004496"/>
    </source>
</evidence>
<comment type="subcellular location">
    <subcellularLocation>
        <location evidence="1 12 13">Cytoplasm</location>
    </subcellularLocation>
</comment>
<organism evidence="15 16">
    <name type="scientific">Fannyhessea vaginae PB189-T1-4</name>
    <dbReference type="NCBI Taxonomy" id="866774"/>
    <lineage>
        <taxon>Bacteria</taxon>
        <taxon>Bacillati</taxon>
        <taxon>Actinomycetota</taxon>
        <taxon>Coriobacteriia</taxon>
        <taxon>Coriobacteriales</taxon>
        <taxon>Atopobiaceae</taxon>
        <taxon>Fannyhessea</taxon>
    </lineage>
</organism>
<evidence type="ECO:0000256" key="7">
    <source>
        <dbReference type="ARBA" id="ARBA00022763"/>
    </source>
</evidence>
<evidence type="ECO:0000313" key="15">
    <source>
        <dbReference type="EMBL" id="EFL43558.1"/>
    </source>
</evidence>
<name>A0ABN0AYG2_9ACTN</name>
<comment type="similarity">
    <text evidence="2 12 13">Belongs to the RecF family.</text>
</comment>
<evidence type="ECO:0000256" key="2">
    <source>
        <dbReference type="ARBA" id="ARBA00008016"/>
    </source>
</evidence>
<dbReference type="Gene3D" id="3.40.50.300">
    <property type="entry name" value="P-loop containing nucleotide triphosphate hydrolases"/>
    <property type="match status" value="1"/>
</dbReference>
<evidence type="ECO:0000256" key="8">
    <source>
        <dbReference type="ARBA" id="ARBA00022840"/>
    </source>
</evidence>
<evidence type="ECO:0000256" key="11">
    <source>
        <dbReference type="ARBA" id="ARBA00025401"/>
    </source>
</evidence>
<keyword evidence="8 12" id="KW-0067">ATP-binding</keyword>
<keyword evidence="6 12" id="KW-0547">Nucleotide-binding</keyword>
<dbReference type="NCBIfam" id="TIGR00611">
    <property type="entry name" value="recf"/>
    <property type="match status" value="1"/>
</dbReference>
<proteinExistence type="inferred from homology"/>
<evidence type="ECO:0000256" key="3">
    <source>
        <dbReference type="ARBA" id="ARBA00020170"/>
    </source>
</evidence>
<dbReference type="InterPro" id="IPR001238">
    <property type="entry name" value="DNA-binding_RecF"/>
</dbReference>
<evidence type="ECO:0000256" key="5">
    <source>
        <dbReference type="ARBA" id="ARBA00022705"/>
    </source>
</evidence>
<comment type="caution">
    <text evidence="15">The sequence shown here is derived from an EMBL/GenBank/DDBJ whole genome shotgun (WGS) entry which is preliminary data.</text>
</comment>
<evidence type="ECO:0000313" key="16">
    <source>
        <dbReference type="Proteomes" id="UP000004431"/>
    </source>
</evidence>
<keyword evidence="16" id="KW-1185">Reference proteome</keyword>
<feature type="binding site" evidence="12">
    <location>
        <begin position="58"/>
        <end position="65"/>
    </location>
    <ligand>
        <name>ATP</name>
        <dbReference type="ChEBI" id="CHEBI:30616"/>
    </ligand>
</feature>
<keyword evidence="9 12" id="KW-0238">DNA-binding</keyword>
<dbReference type="HAMAP" id="MF_00365">
    <property type="entry name" value="RecF"/>
    <property type="match status" value="1"/>
</dbReference>
<evidence type="ECO:0000259" key="14">
    <source>
        <dbReference type="Pfam" id="PF02463"/>
    </source>
</evidence>
<dbReference type="InterPro" id="IPR003395">
    <property type="entry name" value="RecF/RecN/SMC_N"/>
</dbReference>
<gene>
    <name evidence="12 15" type="primary">recF</name>
    <name evidence="15" type="ORF">HMPREF9248_0093</name>
</gene>
<accession>A0ABN0AYG2</accession>
<dbReference type="PROSITE" id="PS00618">
    <property type="entry name" value="RECF_2"/>
    <property type="match status" value="1"/>
</dbReference>
<dbReference type="Gene3D" id="1.20.1050.90">
    <property type="entry name" value="RecF/RecN/SMC, N-terminal domain"/>
    <property type="match status" value="1"/>
</dbReference>
<dbReference type="EMBL" id="AEDQ01000034">
    <property type="protein sequence ID" value="EFL43558.1"/>
    <property type="molecule type" value="Genomic_DNA"/>
</dbReference>
<keyword evidence="12 13" id="KW-0742">SOS response</keyword>
<keyword evidence="5 12" id="KW-0235">DNA replication</keyword>
<sequence length="428" mass="47712">MALLTTSACSFRCAPINPLHHCLRAIMSLVLQQLQLYNWKNIASATLEFSPAATILYGPNAAGKTNIIEAIHQCTTGVSFKHTPAAACISQGTSQCSATATLIDAARTITLACKVEAPTPIASTENVPTQRAKRTLFANGKPARPYTLSAYAPSIVFTPDDLQCIKQSAKARRDEFDMFAKTITREYQHIYTTYTHCIEQRNTLLKQGISPDVRAAWDESFMRGAAALMYARMRLLERLYTHITDVYRTIAPSETLTYQYMPSWLRLPAHVAPTISKLACAPFLPGQTPTKDELYTLFSTLQPQVQNLEAQRMQTLLGPQRDDVQFFINGMDARTCASQGQQRSIILAIKIAQVLLTHEIHGFYPILLLDDVMSELDELRRNTIFSLIHNGIQAIITTTNLGYFLPEIQARAKVVDLYDANTPIKHIS</sequence>
<dbReference type="InterPro" id="IPR027417">
    <property type="entry name" value="P-loop_NTPase"/>
</dbReference>